<keyword evidence="4" id="KW-1185">Reference proteome</keyword>
<organism evidence="3 4">
    <name type="scientific">Ataeniobius toweri</name>
    <dbReference type="NCBI Taxonomy" id="208326"/>
    <lineage>
        <taxon>Eukaryota</taxon>
        <taxon>Metazoa</taxon>
        <taxon>Chordata</taxon>
        <taxon>Craniata</taxon>
        <taxon>Vertebrata</taxon>
        <taxon>Euteleostomi</taxon>
        <taxon>Actinopterygii</taxon>
        <taxon>Neopterygii</taxon>
        <taxon>Teleostei</taxon>
        <taxon>Neoteleostei</taxon>
        <taxon>Acanthomorphata</taxon>
        <taxon>Ovalentaria</taxon>
        <taxon>Atherinomorphae</taxon>
        <taxon>Cyprinodontiformes</taxon>
        <taxon>Goodeidae</taxon>
        <taxon>Ataeniobius</taxon>
    </lineage>
</organism>
<keyword evidence="2" id="KW-1133">Transmembrane helix</keyword>
<keyword evidence="2" id="KW-0812">Transmembrane</keyword>
<reference evidence="3 4" key="1">
    <citation type="submission" date="2021-07" db="EMBL/GenBank/DDBJ databases">
        <authorList>
            <person name="Palmer J.M."/>
        </authorList>
    </citation>
    <scope>NUCLEOTIDE SEQUENCE [LARGE SCALE GENOMIC DNA]</scope>
    <source>
        <strain evidence="3 4">AT_MEX2019</strain>
        <tissue evidence="3">Muscle</tissue>
    </source>
</reference>
<name>A0ABU7AC24_9TELE</name>
<gene>
    <name evidence="3" type="ORF">ATANTOWER_011442</name>
</gene>
<evidence type="ECO:0000313" key="4">
    <source>
        <dbReference type="Proteomes" id="UP001345963"/>
    </source>
</evidence>
<comment type="caution">
    <text evidence="3">The sequence shown here is derived from an EMBL/GenBank/DDBJ whole genome shotgun (WGS) entry which is preliminary data.</text>
</comment>
<dbReference type="Proteomes" id="UP001345963">
    <property type="component" value="Unassembled WGS sequence"/>
</dbReference>
<evidence type="ECO:0008006" key="5">
    <source>
        <dbReference type="Google" id="ProtNLM"/>
    </source>
</evidence>
<feature type="region of interest" description="Disordered" evidence="1">
    <location>
        <begin position="80"/>
        <end position="110"/>
    </location>
</feature>
<proteinExistence type="predicted"/>
<accession>A0ABU7AC24</accession>
<sequence length="110" mass="12344">MGIKWWFYTYSVFILCLYWVYLEDNNGNKRFSCVSILCDDTLLLSLCANVASVHHRPTNLLKHCCLPKLTTLAQKTIIRSNQKPHGNSGGAAEIHSSGGRISLLDKQSAF</sequence>
<dbReference type="EMBL" id="JAHUTI010010084">
    <property type="protein sequence ID" value="MED6234990.1"/>
    <property type="molecule type" value="Genomic_DNA"/>
</dbReference>
<keyword evidence="2" id="KW-0472">Membrane</keyword>
<evidence type="ECO:0000313" key="3">
    <source>
        <dbReference type="EMBL" id="MED6234990.1"/>
    </source>
</evidence>
<protein>
    <recommendedName>
        <fullName evidence="5">Secreted protein</fullName>
    </recommendedName>
</protein>
<evidence type="ECO:0000256" key="2">
    <source>
        <dbReference type="SAM" id="Phobius"/>
    </source>
</evidence>
<evidence type="ECO:0000256" key="1">
    <source>
        <dbReference type="SAM" id="MobiDB-lite"/>
    </source>
</evidence>
<feature type="transmembrane region" description="Helical" evidence="2">
    <location>
        <begin position="6"/>
        <end position="22"/>
    </location>
</feature>